<evidence type="ECO:0000256" key="3">
    <source>
        <dbReference type="ARBA" id="ARBA00022741"/>
    </source>
</evidence>
<dbReference type="Gene3D" id="3.40.50.620">
    <property type="entry name" value="HUPs"/>
    <property type="match status" value="1"/>
</dbReference>
<evidence type="ECO:0000313" key="11">
    <source>
        <dbReference type="Proteomes" id="UP000250080"/>
    </source>
</evidence>
<reference evidence="10 11" key="1">
    <citation type="submission" date="2016-09" db="EMBL/GenBank/DDBJ databases">
        <authorList>
            <person name="Laine KS P."/>
        </authorList>
    </citation>
    <scope>NUCLEOTIDE SEQUENCE [LARGE SCALE GENOMIC DNA]</scope>
    <source>
        <strain evidence="10">PFRJS-23</strain>
    </source>
</reference>
<keyword evidence="6 7" id="KW-0030">Aminoacyl-tRNA synthetase</keyword>
<dbReference type="SUPFAM" id="SSF52374">
    <property type="entry name" value="Nucleotidylyl transferase"/>
    <property type="match status" value="1"/>
</dbReference>
<feature type="domain" description="Glutamyl/glutaminyl-tRNA synthetase class Ib catalytic" evidence="9">
    <location>
        <begin position="19"/>
        <end position="263"/>
    </location>
</feature>
<evidence type="ECO:0000256" key="5">
    <source>
        <dbReference type="ARBA" id="ARBA00022840"/>
    </source>
</evidence>
<organism evidence="10 11">
    <name type="scientific">Propionibacterium freudenreichii</name>
    <dbReference type="NCBI Taxonomy" id="1744"/>
    <lineage>
        <taxon>Bacteria</taxon>
        <taxon>Bacillati</taxon>
        <taxon>Actinomycetota</taxon>
        <taxon>Actinomycetes</taxon>
        <taxon>Propionibacteriales</taxon>
        <taxon>Propionibacteriaceae</taxon>
        <taxon>Propionibacterium</taxon>
    </lineage>
</organism>
<evidence type="ECO:0000256" key="1">
    <source>
        <dbReference type="ARBA" id="ARBA00022598"/>
    </source>
</evidence>
<dbReference type="InterPro" id="IPR049940">
    <property type="entry name" value="GluQ/Sye"/>
</dbReference>
<sequence>MNADAPVPTGAGDRSGAGRFAPSPTSQLHLGNLRTALLAWLFARAEGLRFLVRIEDLDQARVAAAPGVADQQLRDLAALGLDWDGPVLRQSGRNELYRSYADRLSSYECFCSRREIAEASAAPHGDYRPYPGTCAHLSAAQRAEARTRRTPALRVRAGGIEWTVHDRFAGDYSQRVDDFVLLRADGTPSYNLASVVDDALQGVRQVTRGADLLSSAPRQAWLTHRLGYVQPVYAHVGLVLNGAGVRLAKRDHPTDMTTLAAQGIDARRVLRMLTDSCGLPTAECPGELLAMVRADPGLLHRPALAQPCVLDAQDHLLRH</sequence>
<keyword evidence="7" id="KW-0648">Protein biosynthesis</keyword>
<evidence type="ECO:0000256" key="6">
    <source>
        <dbReference type="ARBA" id="ARBA00023146"/>
    </source>
</evidence>
<dbReference type="NCBIfam" id="NF004315">
    <property type="entry name" value="PRK05710.1-4"/>
    <property type="match status" value="1"/>
</dbReference>
<dbReference type="RefSeq" id="WP_013161240.1">
    <property type="nucleotide sequence ID" value="NZ_CCYS01000014.1"/>
</dbReference>
<keyword evidence="5 7" id="KW-0067">ATP-binding</keyword>
<dbReference type="GO" id="GO:0004818">
    <property type="term" value="F:glutamate-tRNA ligase activity"/>
    <property type="evidence" value="ECO:0007669"/>
    <property type="project" value="TreeGrafter"/>
</dbReference>
<dbReference type="Proteomes" id="UP000250080">
    <property type="component" value="Chromosome I"/>
</dbReference>
<evidence type="ECO:0000313" key="10">
    <source>
        <dbReference type="EMBL" id="SCQ77731.1"/>
    </source>
</evidence>
<dbReference type="PRINTS" id="PR00987">
    <property type="entry name" value="TRNASYNTHGLU"/>
</dbReference>
<dbReference type="AlphaFoldDB" id="A0A0A8RXB1"/>
<dbReference type="InterPro" id="IPR014729">
    <property type="entry name" value="Rossmann-like_a/b/a_fold"/>
</dbReference>
<dbReference type="GO" id="GO:0005829">
    <property type="term" value="C:cytosol"/>
    <property type="evidence" value="ECO:0007669"/>
    <property type="project" value="TreeGrafter"/>
</dbReference>
<evidence type="ECO:0000256" key="4">
    <source>
        <dbReference type="ARBA" id="ARBA00022833"/>
    </source>
</evidence>
<evidence type="ECO:0000256" key="8">
    <source>
        <dbReference type="SAM" id="MobiDB-lite"/>
    </source>
</evidence>
<dbReference type="GO" id="GO:0005524">
    <property type="term" value="F:ATP binding"/>
    <property type="evidence" value="ECO:0007669"/>
    <property type="project" value="UniProtKB-KW"/>
</dbReference>
<feature type="region of interest" description="Disordered" evidence="8">
    <location>
        <begin position="1"/>
        <end position="21"/>
    </location>
</feature>
<protein>
    <submittedName>
        <fullName evidence="10">tRNA synthetase class I, catalytic domain protein</fullName>
    </submittedName>
</protein>
<keyword evidence="2" id="KW-0479">Metal-binding</keyword>
<keyword evidence="3 7" id="KW-0547">Nucleotide-binding</keyword>
<gene>
    <name evidence="10" type="ORF">PFR_JS23_897</name>
</gene>
<dbReference type="PANTHER" id="PTHR43311:SF1">
    <property type="entry name" value="GLUTAMYL-Q TRNA(ASP) SYNTHETASE"/>
    <property type="match status" value="1"/>
</dbReference>
<dbReference type="PANTHER" id="PTHR43311">
    <property type="entry name" value="GLUTAMATE--TRNA LIGASE"/>
    <property type="match status" value="1"/>
</dbReference>
<accession>A0A0A8RXB1</accession>
<name>A0A0A8RXB1_9ACTN</name>
<evidence type="ECO:0000256" key="2">
    <source>
        <dbReference type="ARBA" id="ARBA00022723"/>
    </source>
</evidence>
<proteinExistence type="inferred from homology"/>
<dbReference type="InterPro" id="IPR000924">
    <property type="entry name" value="Glu/Gln-tRNA-synth"/>
</dbReference>
<dbReference type="OrthoDB" id="9807503at2"/>
<dbReference type="GO" id="GO:0006424">
    <property type="term" value="P:glutamyl-tRNA aminoacylation"/>
    <property type="evidence" value="ECO:0007669"/>
    <property type="project" value="TreeGrafter"/>
</dbReference>
<dbReference type="EMBL" id="LT618793">
    <property type="protein sequence ID" value="SCQ77731.1"/>
    <property type="molecule type" value="Genomic_DNA"/>
</dbReference>
<dbReference type="InterPro" id="IPR020058">
    <property type="entry name" value="Glu/Gln-tRNA-synth_Ib_cat-dom"/>
</dbReference>
<dbReference type="OMA" id="WLLRMED"/>
<evidence type="ECO:0000259" key="9">
    <source>
        <dbReference type="Pfam" id="PF00749"/>
    </source>
</evidence>
<comment type="similarity">
    <text evidence="7">Belongs to the class-I aminoacyl-tRNA synthetase family.</text>
</comment>
<evidence type="ECO:0000256" key="7">
    <source>
        <dbReference type="RuleBase" id="RU363037"/>
    </source>
</evidence>
<keyword evidence="1 7" id="KW-0436">Ligase</keyword>
<dbReference type="Pfam" id="PF00749">
    <property type="entry name" value="tRNA-synt_1c"/>
    <property type="match status" value="1"/>
</dbReference>
<keyword evidence="4" id="KW-0862">Zinc</keyword>